<organism evidence="4 5">
    <name type="scientific">Pelodictyon phaeoclathratiforme (strain DSM 5477 / BU-1)</name>
    <dbReference type="NCBI Taxonomy" id="324925"/>
    <lineage>
        <taxon>Bacteria</taxon>
        <taxon>Pseudomonadati</taxon>
        <taxon>Chlorobiota</taxon>
        <taxon>Chlorobiia</taxon>
        <taxon>Chlorobiales</taxon>
        <taxon>Chlorobiaceae</taxon>
        <taxon>Chlorobium/Pelodictyon group</taxon>
        <taxon>Pelodictyon</taxon>
    </lineage>
</organism>
<accession>B4SGS5</accession>
<dbReference type="PANTHER" id="PTHR30535">
    <property type="entry name" value="VITAMIN B12-BINDING PROTEIN"/>
    <property type="match status" value="1"/>
</dbReference>
<dbReference type="eggNOG" id="COG0614">
    <property type="taxonomic scope" value="Bacteria"/>
</dbReference>
<dbReference type="NCBIfam" id="NF038402">
    <property type="entry name" value="TroA_like"/>
    <property type="match status" value="1"/>
</dbReference>
<reference evidence="4 5" key="1">
    <citation type="submission" date="2008-06" db="EMBL/GenBank/DDBJ databases">
        <title>Complete sequence of Pelodictyon phaeoclathratiforme BU-1.</title>
        <authorList>
            <consortium name="US DOE Joint Genome Institute"/>
            <person name="Lucas S."/>
            <person name="Copeland A."/>
            <person name="Lapidus A."/>
            <person name="Glavina del Rio T."/>
            <person name="Dalin E."/>
            <person name="Tice H."/>
            <person name="Bruce D."/>
            <person name="Goodwin L."/>
            <person name="Pitluck S."/>
            <person name="Schmutz J."/>
            <person name="Larimer F."/>
            <person name="Land M."/>
            <person name="Hauser L."/>
            <person name="Kyrpides N."/>
            <person name="Mikhailova N."/>
            <person name="Liu Z."/>
            <person name="Li T."/>
            <person name="Zhao F."/>
            <person name="Overmann J."/>
            <person name="Bryant D.A."/>
            <person name="Richardson P."/>
        </authorList>
    </citation>
    <scope>NUCLEOTIDE SEQUENCE [LARGE SCALE GENOMIC DNA]</scope>
    <source>
        <strain evidence="5">DSM 5477 / BU-1</strain>
    </source>
</reference>
<feature type="chain" id="PRO_5002822894" evidence="2">
    <location>
        <begin position="45"/>
        <end position="312"/>
    </location>
</feature>
<evidence type="ECO:0000313" key="5">
    <source>
        <dbReference type="Proteomes" id="UP000002724"/>
    </source>
</evidence>
<name>B4SGS5_PELPB</name>
<dbReference type="PANTHER" id="PTHR30535:SF34">
    <property type="entry name" value="MOLYBDATE-BINDING PROTEIN MOLA"/>
    <property type="match status" value="1"/>
</dbReference>
<dbReference type="PROSITE" id="PS50983">
    <property type="entry name" value="FE_B12_PBP"/>
    <property type="match status" value="1"/>
</dbReference>
<keyword evidence="1 2" id="KW-0732">Signal</keyword>
<dbReference type="SUPFAM" id="SSF53807">
    <property type="entry name" value="Helical backbone' metal receptor"/>
    <property type="match status" value="1"/>
</dbReference>
<evidence type="ECO:0000259" key="3">
    <source>
        <dbReference type="PROSITE" id="PS50983"/>
    </source>
</evidence>
<evidence type="ECO:0000256" key="1">
    <source>
        <dbReference type="ARBA" id="ARBA00022729"/>
    </source>
</evidence>
<dbReference type="Pfam" id="PF01497">
    <property type="entry name" value="Peripla_BP_2"/>
    <property type="match status" value="1"/>
</dbReference>
<dbReference type="InterPro" id="IPR050902">
    <property type="entry name" value="ABC_Transporter_SBP"/>
</dbReference>
<dbReference type="HOGENOM" id="CLU_038034_2_8_10"/>
<protein>
    <submittedName>
        <fullName evidence="4">Periplasmic binding protein</fullName>
    </submittedName>
</protein>
<evidence type="ECO:0000256" key="2">
    <source>
        <dbReference type="SAM" id="SignalP"/>
    </source>
</evidence>
<proteinExistence type="predicted"/>
<gene>
    <name evidence="4" type="ordered locus">Ppha_1216</name>
</gene>
<dbReference type="Proteomes" id="UP000002724">
    <property type="component" value="Chromosome"/>
</dbReference>
<dbReference type="Gene3D" id="3.40.50.1980">
    <property type="entry name" value="Nitrogenase molybdenum iron protein domain"/>
    <property type="match status" value="2"/>
</dbReference>
<dbReference type="KEGG" id="pph:Ppha_1216"/>
<dbReference type="InterPro" id="IPR002491">
    <property type="entry name" value="ABC_transptr_periplasmic_BD"/>
</dbReference>
<dbReference type="EMBL" id="CP001110">
    <property type="protein sequence ID" value="ACF43488.1"/>
    <property type="molecule type" value="Genomic_DNA"/>
</dbReference>
<dbReference type="GO" id="GO:0071281">
    <property type="term" value="P:cellular response to iron ion"/>
    <property type="evidence" value="ECO:0007669"/>
    <property type="project" value="TreeGrafter"/>
</dbReference>
<sequence precursor="true">MYRKALDMKTCRSFNTMRNSFRAKTTLSVFCLLFLLLASGCANKQHENKSPTGKPRIISLAPSLTEMIFAIGAGDQLVGRTSACDWPVAALQVPVVGAFGRPSLELLASIHPDLVVDVDLADEEMGKKISALGIQRENIACKSPDDIPASLRKLGKLTGHTREADSLALSISEGLAMFKTKAEKRAKKKSVYLEIWDDPFWTGGKGSYTSALIAYAGGRNIGDVVDKEYFEISQEWVIKKSPEVIACMYMSKNVSAASKLMERPGWGSVAAVQQRQVYDQFDNSLFLRPGPRVLEGIAQLHRTIYPVERAAP</sequence>
<dbReference type="STRING" id="324925.Ppha_1216"/>
<feature type="signal peptide" evidence="2">
    <location>
        <begin position="1"/>
        <end position="44"/>
    </location>
</feature>
<evidence type="ECO:0000313" key="4">
    <source>
        <dbReference type="EMBL" id="ACF43488.1"/>
    </source>
</evidence>
<dbReference type="AlphaFoldDB" id="B4SGS5"/>
<dbReference type="CDD" id="cd01144">
    <property type="entry name" value="BtuF"/>
    <property type="match status" value="1"/>
</dbReference>
<dbReference type="InterPro" id="IPR054828">
    <property type="entry name" value="Vit_B12_bind_prot"/>
</dbReference>
<keyword evidence="5" id="KW-1185">Reference proteome</keyword>
<feature type="domain" description="Fe/B12 periplasmic-binding" evidence="3">
    <location>
        <begin position="56"/>
        <end position="308"/>
    </location>
</feature>